<evidence type="ECO:0000313" key="3">
    <source>
        <dbReference type="Proteomes" id="UP001152622"/>
    </source>
</evidence>
<organism evidence="2 3">
    <name type="scientific">Synaphobranchus kaupii</name>
    <name type="common">Kaup's arrowtooth eel</name>
    <dbReference type="NCBI Taxonomy" id="118154"/>
    <lineage>
        <taxon>Eukaryota</taxon>
        <taxon>Metazoa</taxon>
        <taxon>Chordata</taxon>
        <taxon>Craniata</taxon>
        <taxon>Vertebrata</taxon>
        <taxon>Euteleostomi</taxon>
        <taxon>Actinopterygii</taxon>
        <taxon>Neopterygii</taxon>
        <taxon>Teleostei</taxon>
        <taxon>Anguilliformes</taxon>
        <taxon>Synaphobranchidae</taxon>
        <taxon>Synaphobranchus</taxon>
    </lineage>
</organism>
<accession>A0A9Q1EBI1</accession>
<dbReference type="Proteomes" id="UP001152622">
    <property type="component" value="Chromosome 20"/>
</dbReference>
<keyword evidence="3" id="KW-1185">Reference proteome</keyword>
<dbReference type="EMBL" id="JAINUF010000020">
    <property type="protein sequence ID" value="KAJ8335739.1"/>
    <property type="molecule type" value="Genomic_DNA"/>
</dbReference>
<reference evidence="2" key="1">
    <citation type="journal article" date="2023" name="Science">
        <title>Genome structures resolve the early diversification of teleost fishes.</title>
        <authorList>
            <person name="Parey E."/>
            <person name="Louis A."/>
            <person name="Montfort J."/>
            <person name="Bouchez O."/>
            <person name="Roques C."/>
            <person name="Iampietro C."/>
            <person name="Lluch J."/>
            <person name="Castinel A."/>
            <person name="Donnadieu C."/>
            <person name="Desvignes T."/>
            <person name="Floi Bucao C."/>
            <person name="Jouanno E."/>
            <person name="Wen M."/>
            <person name="Mejri S."/>
            <person name="Dirks R."/>
            <person name="Jansen H."/>
            <person name="Henkel C."/>
            <person name="Chen W.J."/>
            <person name="Zahm M."/>
            <person name="Cabau C."/>
            <person name="Klopp C."/>
            <person name="Thompson A.W."/>
            <person name="Robinson-Rechavi M."/>
            <person name="Braasch I."/>
            <person name="Lecointre G."/>
            <person name="Bobe J."/>
            <person name="Postlethwait J.H."/>
            <person name="Berthelot C."/>
            <person name="Roest Crollius H."/>
            <person name="Guiguen Y."/>
        </authorList>
    </citation>
    <scope>NUCLEOTIDE SEQUENCE</scope>
    <source>
        <strain evidence="2">WJC10195</strain>
    </source>
</reference>
<evidence type="ECO:0000313" key="2">
    <source>
        <dbReference type="EMBL" id="KAJ8335739.1"/>
    </source>
</evidence>
<name>A0A9Q1EBI1_SYNKA</name>
<feature type="region of interest" description="Disordered" evidence="1">
    <location>
        <begin position="28"/>
        <end position="57"/>
    </location>
</feature>
<protein>
    <submittedName>
        <fullName evidence="2">Uncharacterized protein</fullName>
    </submittedName>
</protein>
<dbReference type="AlphaFoldDB" id="A0A9Q1EBI1"/>
<evidence type="ECO:0000256" key="1">
    <source>
        <dbReference type="SAM" id="MobiDB-lite"/>
    </source>
</evidence>
<proteinExistence type="predicted"/>
<comment type="caution">
    <text evidence="2">The sequence shown here is derived from an EMBL/GenBank/DDBJ whole genome shotgun (WGS) entry which is preliminary data.</text>
</comment>
<sequence length="117" mass="12803">MPTVFFAVCSAYNNNELNSSGLLLLHDRTRGSRSPRTPGLKNADGGNAPRHREASSVGCVRRGAEAAMRSASLCRAGRPRRSPGERARPTRIYFKGLCVCAVGAVRRPRLRSRPRLN</sequence>
<gene>
    <name evidence="2" type="ORF">SKAU_G00390810</name>
</gene>